<accession>C9LF87</accession>
<comment type="caution">
    <text evidence="1">The sequence shown here is derived from an EMBL/GenBank/DDBJ whole genome shotgun (WGS) entry which is preliminary data.</text>
</comment>
<name>C9LF87_9BACT</name>
<dbReference type="HOGENOM" id="CLU_2152624_0_0_10"/>
<gene>
    <name evidence="1" type="ORF">GCWU000325_00869</name>
</gene>
<keyword evidence="2" id="KW-1185">Reference proteome</keyword>
<dbReference type="AlphaFoldDB" id="C9LF87"/>
<dbReference type="EMBL" id="ACIJ02000016">
    <property type="protein sequence ID" value="EEX72406.1"/>
    <property type="molecule type" value="Genomic_DNA"/>
</dbReference>
<reference evidence="1" key="1">
    <citation type="submission" date="2009-09" db="EMBL/GenBank/DDBJ databases">
        <authorList>
            <person name="Weinstock G."/>
            <person name="Sodergren E."/>
            <person name="Clifton S."/>
            <person name="Fulton L."/>
            <person name="Fulton B."/>
            <person name="Courtney L."/>
            <person name="Fronick C."/>
            <person name="Harrison M."/>
            <person name="Strong C."/>
            <person name="Farmer C."/>
            <person name="Delahaunty K."/>
            <person name="Markovic C."/>
            <person name="Hall O."/>
            <person name="Minx P."/>
            <person name="Tomlinson C."/>
            <person name="Mitreva M."/>
            <person name="Nelson J."/>
            <person name="Hou S."/>
            <person name="Wollam A."/>
            <person name="Pepin K.H."/>
            <person name="Johnson M."/>
            <person name="Bhonagiri V."/>
            <person name="Nash W.E."/>
            <person name="Warren W."/>
            <person name="Chinwalla A."/>
            <person name="Mardis E.R."/>
            <person name="Wilson R.K."/>
        </authorList>
    </citation>
    <scope>NUCLEOTIDE SEQUENCE [LARGE SCALE GENOMIC DNA]</scope>
    <source>
        <strain evidence="1">ATCC 51259</strain>
    </source>
</reference>
<evidence type="ECO:0000313" key="2">
    <source>
        <dbReference type="Proteomes" id="UP000003460"/>
    </source>
</evidence>
<organism evidence="1 2">
    <name type="scientific">Alloprevotella tannerae ATCC 51259</name>
    <dbReference type="NCBI Taxonomy" id="626522"/>
    <lineage>
        <taxon>Bacteria</taxon>
        <taxon>Pseudomonadati</taxon>
        <taxon>Bacteroidota</taxon>
        <taxon>Bacteroidia</taxon>
        <taxon>Bacteroidales</taxon>
        <taxon>Prevotellaceae</taxon>
        <taxon>Alloprevotella</taxon>
    </lineage>
</organism>
<dbReference type="Proteomes" id="UP000003460">
    <property type="component" value="Unassembled WGS sequence"/>
</dbReference>
<sequence>MPINKLALIELLQNVLSKDAIKQSMIFIDTKIHSEGTEVTYPKTNFTYPYDGFMVFVDLKPKLNWGHDCLYLFIKSDLSQLTKVKSTLPPYQGDYPETYSLILRYGSKPNDEHDFNPFNL</sequence>
<protein>
    <submittedName>
        <fullName evidence="1">Uncharacterized protein</fullName>
    </submittedName>
</protein>
<evidence type="ECO:0000313" key="1">
    <source>
        <dbReference type="EMBL" id="EEX72406.1"/>
    </source>
</evidence>
<proteinExistence type="predicted"/>